<keyword evidence="4" id="KW-1185">Reference proteome</keyword>
<reference evidence="3 4" key="1">
    <citation type="submission" date="2016-11" db="EMBL/GenBank/DDBJ databases">
        <authorList>
            <person name="Jaros S."/>
            <person name="Januszkiewicz K."/>
            <person name="Wedrychowicz H."/>
        </authorList>
    </citation>
    <scope>NUCLEOTIDE SEQUENCE [LARGE SCALE GENOMIC DNA]</scope>
    <source>
        <strain evidence="3 4">ATCC 23634</strain>
    </source>
</reference>
<dbReference type="Gene3D" id="3.40.1620.10">
    <property type="entry name" value="YefM-like domain"/>
    <property type="match status" value="1"/>
</dbReference>
<dbReference type="OrthoDB" id="165038at2"/>
<dbReference type="AlphaFoldDB" id="A0A1K2HUI0"/>
<protein>
    <recommendedName>
        <fullName evidence="2">Antitoxin</fullName>
    </recommendedName>
</protein>
<dbReference type="SUPFAM" id="SSF143120">
    <property type="entry name" value="YefM-like"/>
    <property type="match status" value="1"/>
</dbReference>
<dbReference type="NCBIfam" id="TIGR01552">
    <property type="entry name" value="phd_fam"/>
    <property type="match status" value="1"/>
</dbReference>
<gene>
    <name evidence="3" type="ORF">SAMN02983003_0363</name>
</gene>
<dbReference type="EMBL" id="FPKU01000001">
    <property type="protein sequence ID" value="SFZ81187.1"/>
    <property type="molecule type" value="Genomic_DNA"/>
</dbReference>
<evidence type="ECO:0000256" key="2">
    <source>
        <dbReference type="RuleBase" id="RU362080"/>
    </source>
</evidence>
<dbReference type="InterPro" id="IPR036165">
    <property type="entry name" value="YefM-like_sf"/>
</dbReference>
<comment type="similarity">
    <text evidence="1 2">Belongs to the phD/YefM antitoxin family.</text>
</comment>
<evidence type="ECO:0000313" key="3">
    <source>
        <dbReference type="EMBL" id="SFZ81187.1"/>
    </source>
</evidence>
<dbReference type="InterPro" id="IPR006442">
    <property type="entry name" value="Antitoxin_Phd/YefM"/>
</dbReference>
<organism evidence="3 4">
    <name type="scientific">Devosia enhydra</name>
    <dbReference type="NCBI Taxonomy" id="665118"/>
    <lineage>
        <taxon>Bacteria</taxon>
        <taxon>Pseudomonadati</taxon>
        <taxon>Pseudomonadota</taxon>
        <taxon>Alphaproteobacteria</taxon>
        <taxon>Hyphomicrobiales</taxon>
        <taxon>Devosiaceae</taxon>
        <taxon>Devosia</taxon>
    </lineage>
</organism>
<dbReference type="Pfam" id="PF02604">
    <property type="entry name" value="PhdYeFM_antitox"/>
    <property type="match status" value="1"/>
</dbReference>
<dbReference type="STRING" id="665118.SAMN02983003_0363"/>
<accession>A0A1K2HUI0</accession>
<evidence type="ECO:0000256" key="1">
    <source>
        <dbReference type="ARBA" id="ARBA00009981"/>
    </source>
</evidence>
<comment type="function">
    <text evidence="2">Antitoxin component of a type II toxin-antitoxin (TA) system.</text>
</comment>
<evidence type="ECO:0000313" key="4">
    <source>
        <dbReference type="Proteomes" id="UP000183447"/>
    </source>
</evidence>
<dbReference type="RefSeq" id="WP_072338698.1">
    <property type="nucleotide sequence ID" value="NZ_FPKU01000001.1"/>
</dbReference>
<name>A0A1K2HUI0_9HYPH</name>
<sequence>MATLSAAEAKARFSDLLDAARSEPVYIEEDGRSVAVVVSAQEFEALKAAARSGISPGVREALQESLSANAAVYRALAK</sequence>
<dbReference type="Proteomes" id="UP000183447">
    <property type="component" value="Unassembled WGS sequence"/>
</dbReference>
<proteinExistence type="inferred from homology"/>